<dbReference type="EMBL" id="CAJVPY010001094">
    <property type="protein sequence ID" value="CAG8506821.1"/>
    <property type="molecule type" value="Genomic_DNA"/>
</dbReference>
<dbReference type="OrthoDB" id="9402762at2759"/>
<name>A0A9N9F2Z3_9GLOM</name>
<accession>A0A9N9F2Z3</accession>
<organism evidence="1 2">
    <name type="scientific">Dentiscutata erythropus</name>
    <dbReference type="NCBI Taxonomy" id="1348616"/>
    <lineage>
        <taxon>Eukaryota</taxon>
        <taxon>Fungi</taxon>
        <taxon>Fungi incertae sedis</taxon>
        <taxon>Mucoromycota</taxon>
        <taxon>Glomeromycotina</taxon>
        <taxon>Glomeromycetes</taxon>
        <taxon>Diversisporales</taxon>
        <taxon>Gigasporaceae</taxon>
        <taxon>Dentiscutata</taxon>
    </lineage>
</organism>
<protein>
    <submittedName>
        <fullName evidence="1">6972_t:CDS:1</fullName>
    </submittedName>
</protein>
<evidence type="ECO:0000313" key="1">
    <source>
        <dbReference type="EMBL" id="CAG8506821.1"/>
    </source>
</evidence>
<proteinExistence type="predicted"/>
<evidence type="ECO:0000313" key="2">
    <source>
        <dbReference type="Proteomes" id="UP000789405"/>
    </source>
</evidence>
<dbReference type="AlphaFoldDB" id="A0A9N9F2Z3"/>
<reference evidence="1" key="1">
    <citation type="submission" date="2021-06" db="EMBL/GenBank/DDBJ databases">
        <authorList>
            <person name="Kallberg Y."/>
            <person name="Tangrot J."/>
            <person name="Rosling A."/>
        </authorList>
    </citation>
    <scope>NUCLEOTIDE SEQUENCE</scope>
    <source>
        <strain evidence="1">MA453B</strain>
    </source>
</reference>
<gene>
    <name evidence="1" type="ORF">DERYTH_LOCUS3181</name>
</gene>
<sequence>MQYLSGFFPEEHARINKEKAPHDAAEVQLPTYTIMEPQKVCNKVIGQLEETTPNGKNFKVMKVRVVRAREDFAEALKRKAAIK</sequence>
<keyword evidence="2" id="KW-1185">Reference proteome</keyword>
<dbReference type="Proteomes" id="UP000789405">
    <property type="component" value="Unassembled WGS sequence"/>
</dbReference>
<comment type="caution">
    <text evidence="1">The sequence shown here is derived from an EMBL/GenBank/DDBJ whole genome shotgun (WGS) entry which is preliminary data.</text>
</comment>